<dbReference type="GO" id="GO:0005737">
    <property type="term" value="C:cytoplasm"/>
    <property type="evidence" value="ECO:0007669"/>
    <property type="project" value="TreeGrafter"/>
</dbReference>
<evidence type="ECO:0000259" key="1">
    <source>
        <dbReference type="Pfam" id="PF01965"/>
    </source>
</evidence>
<accession>A0A2M7B4Y3</accession>
<sequence length="134" mass="13772">AIGADGGEVEVNLAVSEVQAGDFDAIVFIGGSGMGKKLDDESFQKIAKNAIESGKILGAICIAPILLAKAGVLQGKQATVWSSPMDKSAIKILEEEGAKYLAEEVVVDGKIVTALGPSVAKKFGEALIKVLTSN</sequence>
<dbReference type="InterPro" id="IPR002818">
    <property type="entry name" value="DJ-1/PfpI"/>
</dbReference>
<dbReference type="Proteomes" id="UP000228949">
    <property type="component" value="Unassembled WGS sequence"/>
</dbReference>
<proteinExistence type="predicted"/>
<dbReference type="PANTHER" id="PTHR48094">
    <property type="entry name" value="PROTEIN/NUCLEIC ACID DEGLYCASE DJ-1-RELATED"/>
    <property type="match status" value="1"/>
</dbReference>
<dbReference type="Pfam" id="PF01965">
    <property type="entry name" value="DJ-1_PfpI"/>
    <property type="match status" value="1"/>
</dbReference>
<dbReference type="InterPro" id="IPR029062">
    <property type="entry name" value="Class_I_gatase-like"/>
</dbReference>
<name>A0A2M7B4Y3_9BACT</name>
<dbReference type="InterPro" id="IPR050325">
    <property type="entry name" value="Prot/Nucl_acid_deglycase"/>
</dbReference>
<feature type="non-terminal residue" evidence="2">
    <location>
        <position position="1"/>
    </location>
</feature>
<dbReference type="PANTHER" id="PTHR48094:SF12">
    <property type="entry name" value="PARKINSON DISEASE PROTEIN 7 HOMOLOG"/>
    <property type="match status" value="1"/>
</dbReference>
<dbReference type="SUPFAM" id="SSF52317">
    <property type="entry name" value="Class I glutamine amidotransferase-like"/>
    <property type="match status" value="1"/>
</dbReference>
<reference evidence="3" key="1">
    <citation type="submission" date="2017-09" db="EMBL/GenBank/DDBJ databases">
        <title>Depth-based differentiation of microbial function through sediment-hosted aquifers and enrichment of novel symbionts in the deep terrestrial subsurface.</title>
        <authorList>
            <person name="Probst A.J."/>
            <person name="Ladd B."/>
            <person name="Jarett J.K."/>
            <person name="Geller-Mcgrath D.E."/>
            <person name="Sieber C.M.K."/>
            <person name="Emerson J.B."/>
            <person name="Anantharaman K."/>
            <person name="Thomas B.C."/>
            <person name="Malmstrom R."/>
            <person name="Stieglmeier M."/>
            <person name="Klingl A."/>
            <person name="Woyke T."/>
            <person name="Ryan C.M."/>
            <person name="Banfield J.F."/>
        </authorList>
    </citation>
    <scope>NUCLEOTIDE SEQUENCE [LARGE SCALE GENOMIC DNA]</scope>
</reference>
<dbReference type="AlphaFoldDB" id="A0A2M7B4Y3"/>
<evidence type="ECO:0000313" key="3">
    <source>
        <dbReference type="Proteomes" id="UP000228949"/>
    </source>
</evidence>
<organism evidence="2 3">
    <name type="scientific">Candidatus Wolfebacteria bacterium CG03_land_8_20_14_0_80_40_12</name>
    <dbReference type="NCBI Taxonomy" id="1975069"/>
    <lineage>
        <taxon>Bacteria</taxon>
        <taxon>Candidatus Wolfeibacteriota</taxon>
    </lineage>
</organism>
<dbReference type="EMBL" id="PEVJ01000069">
    <property type="protein sequence ID" value="PIU98177.1"/>
    <property type="molecule type" value="Genomic_DNA"/>
</dbReference>
<protein>
    <recommendedName>
        <fullName evidence="1">DJ-1/PfpI domain-containing protein</fullName>
    </recommendedName>
</protein>
<dbReference type="Gene3D" id="3.40.50.880">
    <property type="match status" value="1"/>
</dbReference>
<gene>
    <name evidence="2" type="ORF">COS61_02855</name>
</gene>
<comment type="caution">
    <text evidence="2">The sequence shown here is derived from an EMBL/GenBank/DDBJ whole genome shotgun (WGS) entry which is preliminary data.</text>
</comment>
<evidence type="ECO:0000313" key="2">
    <source>
        <dbReference type="EMBL" id="PIU98177.1"/>
    </source>
</evidence>
<feature type="domain" description="DJ-1/PfpI" evidence="1">
    <location>
        <begin position="4"/>
        <end position="129"/>
    </location>
</feature>